<accession>A0ABV3LYH7</accession>
<dbReference type="Proteomes" id="UP001553843">
    <property type="component" value="Unassembled WGS sequence"/>
</dbReference>
<dbReference type="RefSeq" id="WP_359771745.1">
    <property type="nucleotide sequence ID" value="NZ_JBEYRR010000001.1"/>
</dbReference>
<keyword evidence="5" id="KW-1185">Reference proteome</keyword>
<evidence type="ECO:0000259" key="3">
    <source>
        <dbReference type="Pfam" id="PF20568"/>
    </source>
</evidence>
<feature type="region of interest" description="Disordered" evidence="1">
    <location>
        <begin position="44"/>
        <end position="92"/>
    </location>
</feature>
<evidence type="ECO:0000256" key="1">
    <source>
        <dbReference type="SAM" id="MobiDB-lite"/>
    </source>
</evidence>
<keyword evidence="2" id="KW-0732">Signal</keyword>
<feature type="compositionally biased region" description="Pro residues" evidence="1">
    <location>
        <begin position="343"/>
        <end position="363"/>
    </location>
</feature>
<name>A0ABV3LYH7_9ACTN</name>
<reference evidence="4 5" key="1">
    <citation type="submission" date="2024-06" db="EMBL/GenBank/DDBJ databases">
        <title>The Natural Products Discovery Center: Release of the First 8490 Sequenced Strains for Exploring Actinobacteria Biosynthetic Diversity.</title>
        <authorList>
            <person name="Kalkreuter E."/>
            <person name="Kautsar S.A."/>
            <person name="Yang D."/>
            <person name="Bader C.D."/>
            <person name="Teijaro C.N."/>
            <person name="Fluegel L."/>
            <person name="Davis C.M."/>
            <person name="Simpson J.R."/>
            <person name="Lauterbach L."/>
            <person name="Steele A.D."/>
            <person name="Gui C."/>
            <person name="Meng S."/>
            <person name="Li G."/>
            <person name="Viehrig K."/>
            <person name="Ye F."/>
            <person name="Su P."/>
            <person name="Kiefer A.F."/>
            <person name="Nichols A."/>
            <person name="Cepeda A.J."/>
            <person name="Yan W."/>
            <person name="Fan B."/>
            <person name="Jiang Y."/>
            <person name="Adhikari A."/>
            <person name="Zheng C.-J."/>
            <person name="Schuster L."/>
            <person name="Cowan T.M."/>
            <person name="Smanski M.J."/>
            <person name="Chevrette M.G."/>
            <person name="De Carvalho L.P.S."/>
            <person name="Shen B."/>
        </authorList>
    </citation>
    <scope>NUCLEOTIDE SEQUENCE [LARGE SCALE GENOMIC DNA]</scope>
    <source>
        <strain evidence="4 5">NPDC047833</strain>
    </source>
</reference>
<comment type="caution">
    <text evidence="4">The sequence shown here is derived from an EMBL/GenBank/DDBJ whole genome shotgun (WGS) entry which is preliminary data.</text>
</comment>
<feature type="signal peptide" evidence="2">
    <location>
        <begin position="1"/>
        <end position="19"/>
    </location>
</feature>
<feature type="region of interest" description="Disordered" evidence="1">
    <location>
        <begin position="243"/>
        <end position="371"/>
    </location>
</feature>
<organism evidence="4 5">
    <name type="scientific">Streptomyces huasconensis</name>
    <dbReference type="NCBI Taxonomy" id="1854574"/>
    <lineage>
        <taxon>Bacteria</taxon>
        <taxon>Bacillati</taxon>
        <taxon>Actinomycetota</taxon>
        <taxon>Actinomycetes</taxon>
        <taxon>Kitasatosporales</taxon>
        <taxon>Streptomycetaceae</taxon>
        <taxon>Streptomyces</taxon>
    </lineage>
</organism>
<feature type="chain" id="PRO_5047222907" evidence="2">
    <location>
        <begin position="20"/>
        <end position="371"/>
    </location>
</feature>
<feature type="compositionally biased region" description="Basic and acidic residues" evidence="1">
    <location>
        <begin position="243"/>
        <end position="255"/>
    </location>
</feature>
<protein>
    <submittedName>
        <fullName evidence="4">DUF6777 domain-containing protein</fullName>
    </submittedName>
</protein>
<dbReference type="PRINTS" id="PR01217">
    <property type="entry name" value="PRICHEXTENSN"/>
</dbReference>
<sequence>MRASTRTYAVTFAISAALAAAGCSGDGGKDATDGGRELFMQPVAAQGPDPFTDSTARSAATPQPVTRSPQPSPSGSATPQGTRSVPGGTPGLYGGTRAVGSCAVDRQVRFLTADRGKARAFAQVSGIAQAAIPDYLRGLTPVVLRADTRVTNHGFRGGSATSFQSVLQAGTAVLVDARGLPRVRCACGNPLKPPLALKGTPRHHGRPWSGYEPTRVIVVTPAPRPVISIVIVNIVDNTWIERKTGDEHGDRDRVTKPPVPPTPTPTRTLPSPVPPDSGETPSDETPSDEPSEPTEPDQDRDRSQDPDADRPDEGIVPTDPDTASIDCPTPPAPSDTPQEAPSALPPGCPSPPPPPSPATPPDGPSAHTFDN</sequence>
<proteinExistence type="predicted"/>
<dbReference type="InterPro" id="IPR046704">
    <property type="entry name" value="DUF6777"/>
</dbReference>
<evidence type="ECO:0000256" key="2">
    <source>
        <dbReference type="SAM" id="SignalP"/>
    </source>
</evidence>
<feature type="compositionally biased region" description="Basic and acidic residues" evidence="1">
    <location>
        <begin position="297"/>
        <end position="313"/>
    </location>
</feature>
<evidence type="ECO:0000313" key="4">
    <source>
        <dbReference type="EMBL" id="MEW2364499.1"/>
    </source>
</evidence>
<gene>
    <name evidence="4" type="ORF">AB0887_21470</name>
</gene>
<dbReference type="Pfam" id="PF20568">
    <property type="entry name" value="DUF6777"/>
    <property type="match status" value="1"/>
</dbReference>
<evidence type="ECO:0000313" key="5">
    <source>
        <dbReference type="Proteomes" id="UP001553843"/>
    </source>
</evidence>
<dbReference type="PROSITE" id="PS51257">
    <property type="entry name" value="PROKAR_LIPOPROTEIN"/>
    <property type="match status" value="1"/>
</dbReference>
<feature type="domain" description="DUF6777" evidence="3">
    <location>
        <begin position="83"/>
        <end position="245"/>
    </location>
</feature>
<dbReference type="EMBL" id="JBEYRS010000008">
    <property type="protein sequence ID" value="MEW2364499.1"/>
    <property type="molecule type" value="Genomic_DNA"/>
</dbReference>
<feature type="compositionally biased region" description="Polar residues" evidence="1">
    <location>
        <begin position="52"/>
        <end position="83"/>
    </location>
</feature>
<feature type="compositionally biased region" description="Acidic residues" evidence="1">
    <location>
        <begin position="281"/>
        <end position="296"/>
    </location>
</feature>